<dbReference type="OrthoDB" id="9987145at2759"/>
<dbReference type="Proteomes" id="UP000000539">
    <property type="component" value="Chromosome 4"/>
</dbReference>
<gene>
    <name evidence="1" type="primary">ABHD18</name>
</gene>
<dbReference type="InterPro" id="IPR029058">
    <property type="entry name" value="AB_hydrolase_fold"/>
</dbReference>
<dbReference type="InterPro" id="IPR019149">
    <property type="entry name" value="ABHD18"/>
</dbReference>
<evidence type="ECO:0000313" key="2">
    <source>
        <dbReference type="Proteomes" id="UP000000539"/>
    </source>
</evidence>
<reference evidence="1" key="2">
    <citation type="submission" date="2025-05" db="UniProtKB">
        <authorList>
            <consortium name="Ensembl"/>
        </authorList>
    </citation>
    <scope>IDENTIFICATION</scope>
    <source>
        <strain evidence="1">broiler</strain>
    </source>
</reference>
<dbReference type="GeneTree" id="ENSGT00390000014635"/>
<sequence>MGVSKLDVLYRKLLLTKLFIRGWGKPEDLKRIFEFRKIIGNREKCQTLVSKDYPVFIDKVEEQSDCKILEGHFISPLAHYVPGILPVESLVARFQFITPRRWNSKHRPVCIHLAGTGDHHFWRRRTLMARPMIKEACMASLLLENPYFLHGCRKPKDQIRSCLKNVSDLFVMGGALVLESAALLHWLEREGYGPLGMTGISMGGHMASLAVTNWPKPLPLIPCLSWSTASAVFTTGVLSKAVNWRELEKQYYTQTVYEEEIIQMLEYCGTDSFKMGQDFVKNFPDNVDSLEDIDVTSRMFNFDSSNKTESKEAVHSFATSRSTLSASSERLLMQDAPKIQCINQTFSTSSNKNLTIQQGHRINNRTKSDTLQRESLRFMKGVMDECTHVANFSVPVDPSLIIVVQAKEDAYIPRTGVRSLQEIWPGCEIRYLNGGHVSAYLFKQGLFRQAIYDAFDRFLQKYTV</sequence>
<dbReference type="Pfam" id="PF09752">
    <property type="entry name" value="ABHD18"/>
    <property type="match status" value="1"/>
</dbReference>
<proteinExistence type="predicted"/>
<name>A0A8V0Y2T9_CHICK</name>
<dbReference type="Gene3D" id="3.40.50.1820">
    <property type="entry name" value="alpha/beta hydrolase"/>
    <property type="match status" value="1"/>
</dbReference>
<organism evidence="1 2">
    <name type="scientific">Gallus gallus</name>
    <name type="common">Chicken</name>
    <dbReference type="NCBI Taxonomy" id="9031"/>
    <lineage>
        <taxon>Eukaryota</taxon>
        <taxon>Metazoa</taxon>
        <taxon>Chordata</taxon>
        <taxon>Craniata</taxon>
        <taxon>Vertebrata</taxon>
        <taxon>Euteleostomi</taxon>
        <taxon>Archelosauria</taxon>
        <taxon>Archosauria</taxon>
        <taxon>Dinosauria</taxon>
        <taxon>Saurischia</taxon>
        <taxon>Theropoda</taxon>
        <taxon>Coelurosauria</taxon>
        <taxon>Aves</taxon>
        <taxon>Neognathae</taxon>
        <taxon>Galloanserae</taxon>
        <taxon>Galliformes</taxon>
        <taxon>Phasianidae</taxon>
        <taxon>Phasianinae</taxon>
        <taxon>Gallus</taxon>
    </lineage>
</organism>
<reference evidence="1" key="1">
    <citation type="submission" date="2020-11" db="EMBL/GenBank/DDBJ databases">
        <title>Gallus gallus (Chicken) genome, bGalGal1, GRCg7b, maternal haplotype autosomes + Z &amp; W.</title>
        <authorList>
            <person name="Warren W."/>
            <person name="Formenti G."/>
            <person name="Fedrigo O."/>
            <person name="Haase B."/>
            <person name="Mountcastle J."/>
            <person name="Balacco J."/>
            <person name="Tracey A."/>
            <person name="Schneider V."/>
            <person name="Okimoto R."/>
            <person name="Cheng H."/>
            <person name="Hawken R."/>
            <person name="Howe K."/>
            <person name="Jarvis E.D."/>
        </authorList>
    </citation>
    <scope>NUCLEOTIDE SEQUENCE [LARGE SCALE GENOMIC DNA]</scope>
    <source>
        <strain evidence="1">Broiler</strain>
    </source>
</reference>
<evidence type="ECO:0000313" key="1">
    <source>
        <dbReference type="Ensembl" id="ENSGALP00010010446.1"/>
    </source>
</evidence>
<dbReference type="AlphaFoldDB" id="A0A8V0Y2T9"/>
<dbReference type="PANTHER" id="PTHR13617:SF14">
    <property type="entry name" value="PROTEIN ABHD18"/>
    <property type="match status" value="1"/>
</dbReference>
<dbReference type="Ensembl" id="ENSGALT00010018896.1">
    <property type="protein sequence ID" value="ENSGALP00010010446.1"/>
    <property type="gene ID" value="ENSGALG00010007924.1"/>
</dbReference>
<dbReference type="SUPFAM" id="SSF53474">
    <property type="entry name" value="alpha/beta-Hydrolases"/>
    <property type="match status" value="1"/>
</dbReference>
<accession>A0A8V0Y2T9</accession>
<keyword evidence="2" id="KW-1185">Reference proteome</keyword>
<dbReference type="Ensembl" id="ENSGALT00010018893.1">
    <property type="protein sequence ID" value="ENSGALP00010010443.1"/>
    <property type="gene ID" value="ENSGALG00010007924.1"/>
</dbReference>
<dbReference type="PANTHER" id="PTHR13617">
    <property type="entry name" value="PROTEIN ABHD18"/>
    <property type="match status" value="1"/>
</dbReference>
<protein>
    <submittedName>
        <fullName evidence="1">Abhydrolase domain containing 18</fullName>
    </submittedName>
</protein>